<dbReference type="PANTHER" id="PTHR19353:SF19">
    <property type="entry name" value="DELTA(5) FATTY ACID DESATURASE C-RELATED"/>
    <property type="match status" value="1"/>
</dbReference>
<dbReference type="Pfam" id="PF00487">
    <property type="entry name" value="FA_desaturase"/>
    <property type="match status" value="1"/>
</dbReference>
<keyword evidence="1" id="KW-0472">Membrane</keyword>
<gene>
    <name evidence="3" type="ORF">FHR82_004825</name>
</gene>
<dbReference type="GO" id="GO:0016020">
    <property type="term" value="C:membrane"/>
    <property type="evidence" value="ECO:0007669"/>
    <property type="project" value="TreeGrafter"/>
</dbReference>
<dbReference type="RefSeq" id="WP_184812710.1">
    <property type="nucleotide sequence ID" value="NZ_JACHJQ010000005.1"/>
</dbReference>
<dbReference type="InterPro" id="IPR005804">
    <property type="entry name" value="FA_desaturase_dom"/>
</dbReference>
<reference evidence="3 4" key="1">
    <citation type="submission" date="2020-08" db="EMBL/GenBank/DDBJ databases">
        <title>Genomic Encyclopedia of Type Strains, Phase III (KMG-III): the genomes of soil and plant-associated and newly described type strains.</title>
        <authorList>
            <person name="Whitman W."/>
        </authorList>
    </citation>
    <scope>NUCLEOTIDE SEQUENCE [LARGE SCALE GENOMIC DNA]</scope>
    <source>
        <strain evidence="3 4">CECT 8960</strain>
    </source>
</reference>
<dbReference type="PIRSF" id="PIRSF015921">
    <property type="entry name" value="FA_sphinglp_des"/>
    <property type="match status" value="1"/>
</dbReference>
<feature type="transmembrane region" description="Helical" evidence="1">
    <location>
        <begin position="65"/>
        <end position="86"/>
    </location>
</feature>
<dbReference type="PANTHER" id="PTHR19353">
    <property type="entry name" value="FATTY ACID DESATURASE 2"/>
    <property type="match status" value="1"/>
</dbReference>
<evidence type="ECO:0000313" key="4">
    <source>
        <dbReference type="Proteomes" id="UP000520767"/>
    </source>
</evidence>
<feature type="domain" description="Fatty acid desaturase" evidence="2">
    <location>
        <begin position="61"/>
        <end position="319"/>
    </location>
</feature>
<comment type="caution">
    <text evidence="3">The sequence shown here is derived from an EMBL/GenBank/DDBJ whole genome shotgun (WGS) entry which is preliminary data.</text>
</comment>
<keyword evidence="1" id="KW-1133">Transmembrane helix</keyword>
<feature type="transmembrane region" description="Helical" evidence="1">
    <location>
        <begin position="197"/>
        <end position="215"/>
    </location>
</feature>
<dbReference type="GO" id="GO:0016717">
    <property type="term" value="F:oxidoreductase activity, acting on paired donors, with oxidation of a pair of donors resulting in the reduction of molecular oxygen to two molecules of water"/>
    <property type="evidence" value="ECO:0007669"/>
    <property type="project" value="TreeGrafter"/>
</dbReference>
<feature type="transmembrane region" description="Helical" evidence="1">
    <location>
        <begin position="41"/>
        <end position="59"/>
    </location>
</feature>
<feature type="transmembrane region" description="Helical" evidence="1">
    <location>
        <begin position="98"/>
        <end position="116"/>
    </location>
</feature>
<sequence length="354" mass="39465">MTIDAAPPVPPSTGSDFARLSRRINEAGLLKRRPGYYTVRIGLLAACYLGGLAAFVALGDSWWQLLVAVLFAVLFGQVALVSHDLAHRQVFRTRKLSEIGGFIAGNLGIGMSYGWWMDKHTRHHANPNHEELDPDVAPDILVWSDDQARASRGIPRFLGRWQAYLFFPLLLLEGMNLHVSGVRALGNPKLRRRGVEATLLFTHFACYLAALFVVLSPGKALLFLVVHQALWGLYMGSIFAPNHKGMPTLSGDDRPDFLRRQVLTSRNVRGNWLVDNALGGLNYQIEHHLFPSMPSPHLRRAQPIVREYCAELGVPYTETGLVDSYAQALRHLHQVGAPLRDQRSRDRDGLKSGV</sequence>
<keyword evidence="4" id="KW-1185">Reference proteome</keyword>
<name>A0A7W7Q7W3_9PSEU</name>
<organism evidence="3 4">
    <name type="scientific">Actinophytocola algeriensis</name>
    <dbReference type="NCBI Taxonomy" id="1768010"/>
    <lineage>
        <taxon>Bacteria</taxon>
        <taxon>Bacillati</taxon>
        <taxon>Actinomycetota</taxon>
        <taxon>Actinomycetes</taxon>
        <taxon>Pseudonocardiales</taxon>
        <taxon>Pseudonocardiaceae</taxon>
    </lineage>
</organism>
<evidence type="ECO:0000313" key="3">
    <source>
        <dbReference type="EMBL" id="MBB4908572.1"/>
    </source>
</evidence>
<keyword evidence="1" id="KW-0812">Transmembrane</keyword>
<dbReference type="EMBL" id="JACHJQ010000005">
    <property type="protein sequence ID" value="MBB4908572.1"/>
    <property type="molecule type" value="Genomic_DNA"/>
</dbReference>
<proteinExistence type="predicted"/>
<accession>A0A7W7Q7W3</accession>
<evidence type="ECO:0000259" key="2">
    <source>
        <dbReference type="Pfam" id="PF00487"/>
    </source>
</evidence>
<protein>
    <submittedName>
        <fullName evidence="3">Fatty acid desaturase</fullName>
    </submittedName>
</protein>
<dbReference type="CDD" id="cd03506">
    <property type="entry name" value="Delta6-FADS-like"/>
    <property type="match status" value="1"/>
</dbReference>
<dbReference type="InterPro" id="IPR012171">
    <property type="entry name" value="Fatty_acid_desaturase"/>
</dbReference>
<dbReference type="Proteomes" id="UP000520767">
    <property type="component" value="Unassembled WGS sequence"/>
</dbReference>
<dbReference type="AlphaFoldDB" id="A0A7W7Q7W3"/>
<dbReference type="GO" id="GO:0008610">
    <property type="term" value="P:lipid biosynthetic process"/>
    <property type="evidence" value="ECO:0007669"/>
    <property type="project" value="UniProtKB-ARBA"/>
</dbReference>
<evidence type="ECO:0000256" key="1">
    <source>
        <dbReference type="SAM" id="Phobius"/>
    </source>
</evidence>
<feature type="transmembrane region" description="Helical" evidence="1">
    <location>
        <begin position="163"/>
        <end position="185"/>
    </location>
</feature>